<feature type="domain" description="Myb/SANT-like" evidence="2">
    <location>
        <begin position="1"/>
        <end position="48"/>
    </location>
</feature>
<feature type="region of interest" description="Disordered" evidence="1">
    <location>
        <begin position="127"/>
        <end position="261"/>
    </location>
</feature>
<protein>
    <recommendedName>
        <fullName evidence="2">Myb/SANT-like domain-containing protein</fullName>
    </recommendedName>
</protein>
<evidence type="ECO:0000259" key="2">
    <source>
        <dbReference type="Pfam" id="PF12776"/>
    </source>
</evidence>
<dbReference type="AlphaFoldDB" id="A0A7J6EMF0"/>
<feature type="compositionally biased region" description="Polar residues" evidence="1">
    <location>
        <begin position="196"/>
        <end position="208"/>
    </location>
</feature>
<dbReference type="EMBL" id="JAATIP010000214">
    <property type="protein sequence ID" value="KAF4359525.1"/>
    <property type="molecule type" value="Genomic_DNA"/>
</dbReference>
<feature type="compositionally biased region" description="Basic and acidic residues" evidence="1">
    <location>
        <begin position="243"/>
        <end position="261"/>
    </location>
</feature>
<evidence type="ECO:0000313" key="4">
    <source>
        <dbReference type="Proteomes" id="UP000525078"/>
    </source>
</evidence>
<reference evidence="3 4" key="1">
    <citation type="journal article" date="2020" name="bioRxiv">
        <title>Sequence and annotation of 42 cannabis genomes reveals extensive copy number variation in cannabinoid synthesis and pathogen resistance genes.</title>
        <authorList>
            <person name="Mckernan K.J."/>
            <person name="Helbert Y."/>
            <person name="Kane L.T."/>
            <person name="Ebling H."/>
            <person name="Zhang L."/>
            <person name="Liu B."/>
            <person name="Eaton Z."/>
            <person name="Mclaughlin S."/>
            <person name="Kingan S."/>
            <person name="Baybayan P."/>
            <person name="Concepcion G."/>
            <person name="Jordan M."/>
            <person name="Riva A."/>
            <person name="Barbazuk W."/>
            <person name="Harkins T."/>
        </authorList>
    </citation>
    <scope>NUCLEOTIDE SEQUENCE [LARGE SCALE GENOMIC DNA]</scope>
    <source>
        <strain evidence="4">cv. Jamaican Lion 4</strain>
        <tissue evidence="3">Leaf</tissue>
    </source>
</reference>
<name>A0A7J6EMF0_CANSA</name>
<dbReference type="Proteomes" id="UP000525078">
    <property type="component" value="Unassembled WGS sequence"/>
</dbReference>
<dbReference type="Pfam" id="PF12776">
    <property type="entry name" value="Myb_DNA-bind_3"/>
    <property type="match status" value="1"/>
</dbReference>
<sequence>MEEEVLKGNRNTTTFTKQSWKRIKEELYAQAKRSYTDTQLRNKYNLCRCLIQLKTSLTPTTFAIAQLDNNFKSASMTFPPWSRATQSIPKLVSLTTEASTLILIIFLISKIQCSLLTAEEKYSSFNPIPNQQSQAPDPVSVSALDPGPAPDLDLDSSSRPQGNPKLEPSPSPSLGLGPSLDPKPRANPGAEPDTSLEPSSNPKPQTRPLTLDPNPDLASDPKLDPNPEPQPKLGSRPQLGPDLKPELRPRLRWESKLGLRL</sequence>
<organism evidence="3 4">
    <name type="scientific">Cannabis sativa</name>
    <name type="common">Hemp</name>
    <name type="synonym">Marijuana</name>
    <dbReference type="NCBI Taxonomy" id="3483"/>
    <lineage>
        <taxon>Eukaryota</taxon>
        <taxon>Viridiplantae</taxon>
        <taxon>Streptophyta</taxon>
        <taxon>Embryophyta</taxon>
        <taxon>Tracheophyta</taxon>
        <taxon>Spermatophyta</taxon>
        <taxon>Magnoliopsida</taxon>
        <taxon>eudicotyledons</taxon>
        <taxon>Gunneridae</taxon>
        <taxon>Pentapetalae</taxon>
        <taxon>rosids</taxon>
        <taxon>fabids</taxon>
        <taxon>Rosales</taxon>
        <taxon>Cannabaceae</taxon>
        <taxon>Cannabis</taxon>
    </lineage>
</organism>
<accession>A0A7J6EMF0</accession>
<feature type="compositionally biased region" description="Low complexity" evidence="1">
    <location>
        <begin position="155"/>
        <end position="180"/>
    </location>
</feature>
<comment type="caution">
    <text evidence="3">The sequence shown here is derived from an EMBL/GenBank/DDBJ whole genome shotgun (WGS) entry which is preliminary data.</text>
</comment>
<gene>
    <name evidence="3" type="ORF">F8388_003528</name>
</gene>
<dbReference type="InterPro" id="IPR024752">
    <property type="entry name" value="Myb/SANT-like_dom"/>
</dbReference>
<proteinExistence type="predicted"/>
<evidence type="ECO:0000256" key="1">
    <source>
        <dbReference type="SAM" id="MobiDB-lite"/>
    </source>
</evidence>
<evidence type="ECO:0000313" key="3">
    <source>
        <dbReference type="EMBL" id="KAF4359525.1"/>
    </source>
</evidence>